<feature type="domain" description="GGDEF" evidence="5">
    <location>
        <begin position="169"/>
        <end position="302"/>
    </location>
</feature>
<dbReference type="GO" id="GO:0005886">
    <property type="term" value="C:plasma membrane"/>
    <property type="evidence" value="ECO:0007669"/>
    <property type="project" value="TreeGrafter"/>
</dbReference>
<dbReference type="EMBL" id="WXEY01000012">
    <property type="protein sequence ID" value="MZP30362.1"/>
    <property type="molecule type" value="Genomic_DNA"/>
</dbReference>
<dbReference type="InterPro" id="IPR043128">
    <property type="entry name" value="Rev_trsase/Diguanyl_cyclase"/>
</dbReference>
<dbReference type="FunFam" id="3.30.70.270:FF:000001">
    <property type="entry name" value="Diguanylate cyclase domain protein"/>
    <property type="match status" value="1"/>
</dbReference>
<dbReference type="AlphaFoldDB" id="A0A845L1D0"/>
<proteinExistence type="predicted"/>
<feature type="domain" description="Response regulatory" evidence="4">
    <location>
        <begin position="3"/>
        <end position="119"/>
    </location>
</feature>
<dbReference type="SMART" id="SM00448">
    <property type="entry name" value="REC"/>
    <property type="match status" value="1"/>
</dbReference>
<dbReference type="Pfam" id="PF00990">
    <property type="entry name" value="GGDEF"/>
    <property type="match status" value="1"/>
</dbReference>
<dbReference type="GO" id="GO:0043709">
    <property type="term" value="P:cell adhesion involved in single-species biofilm formation"/>
    <property type="evidence" value="ECO:0007669"/>
    <property type="project" value="TreeGrafter"/>
</dbReference>
<dbReference type="InterPro" id="IPR050469">
    <property type="entry name" value="Diguanylate_Cyclase"/>
</dbReference>
<evidence type="ECO:0000313" key="7">
    <source>
        <dbReference type="Proteomes" id="UP000463470"/>
    </source>
</evidence>
<dbReference type="InterPro" id="IPR029787">
    <property type="entry name" value="Nucleotide_cyclase"/>
</dbReference>
<evidence type="ECO:0000256" key="2">
    <source>
        <dbReference type="ARBA" id="ARBA00024867"/>
    </source>
</evidence>
<dbReference type="Gene3D" id="3.30.70.270">
    <property type="match status" value="1"/>
</dbReference>
<sequence>MSRVMIVNDSILEGRILLDLLSRRGYQVGIARNGFDALTMARTFHPDVIISDIVLPRMSGLDMIRRLKEGTEGYDIPVIFASSSEAKNDRLECLKAGGSDYIQKPIDHEELILRVEVALRHKTSIDSLKRREGILRAGSLRDPLTGLYNRRYFDQKLAEELARVDRYGSILTLIMLDIDHFKRINDNHGHLVGDKILITMAGRLKLNVRATDTVCRFGGEEFAIIAAETDLKGAFTLAEKMRETVANEPFVVSDDLALTVTSSFGISECKRVNETAQTLIDRADKALYEAKKSGRNRVEWLG</sequence>
<accession>A0A845L1D0</accession>
<evidence type="ECO:0000259" key="4">
    <source>
        <dbReference type="PROSITE" id="PS50110"/>
    </source>
</evidence>
<dbReference type="GO" id="GO:1902201">
    <property type="term" value="P:negative regulation of bacterial-type flagellum-dependent cell motility"/>
    <property type="evidence" value="ECO:0007669"/>
    <property type="project" value="TreeGrafter"/>
</dbReference>
<comment type="caution">
    <text evidence="6">The sequence shown here is derived from an EMBL/GenBank/DDBJ whole genome shotgun (WGS) entry which is preliminary data.</text>
</comment>
<dbReference type="RefSeq" id="WP_161258883.1">
    <property type="nucleotide sequence ID" value="NZ_WXEY01000012.1"/>
</dbReference>
<name>A0A845L1D0_9FIRM</name>
<dbReference type="Gene3D" id="3.40.50.2300">
    <property type="match status" value="1"/>
</dbReference>
<evidence type="ECO:0000256" key="3">
    <source>
        <dbReference type="PROSITE-ProRule" id="PRU00169"/>
    </source>
</evidence>
<protein>
    <recommendedName>
        <fullName evidence="1">Stage 0 sporulation protein A homolog</fullName>
    </recommendedName>
</protein>
<dbReference type="OrthoDB" id="185601at2"/>
<comment type="function">
    <text evidence="2">May play the central regulatory role in sporulation. It may be an element of the effector pathway responsible for the activation of sporulation genes in response to nutritional stress. Spo0A may act in concert with spo0H (a sigma factor) to control the expression of some genes that are critical to the sporulation process.</text>
</comment>
<reference evidence="6 7" key="1">
    <citation type="submission" date="2020-01" db="EMBL/GenBank/DDBJ databases">
        <title>Whole-genome sequence of Heliobacterium undosum DSM 13378.</title>
        <authorList>
            <person name="Kyndt J.A."/>
            <person name="Meyer T.E."/>
        </authorList>
    </citation>
    <scope>NUCLEOTIDE SEQUENCE [LARGE SCALE GENOMIC DNA]</scope>
    <source>
        <strain evidence="6 7">DSM 13378</strain>
    </source>
</reference>
<dbReference type="PANTHER" id="PTHR45138:SF9">
    <property type="entry name" value="DIGUANYLATE CYCLASE DGCM-RELATED"/>
    <property type="match status" value="1"/>
</dbReference>
<dbReference type="InterPro" id="IPR011006">
    <property type="entry name" value="CheY-like_superfamily"/>
</dbReference>
<dbReference type="SUPFAM" id="SSF55073">
    <property type="entry name" value="Nucleotide cyclase"/>
    <property type="match status" value="1"/>
</dbReference>
<dbReference type="NCBIfam" id="TIGR00254">
    <property type="entry name" value="GGDEF"/>
    <property type="match status" value="1"/>
</dbReference>
<dbReference type="InterPro" id="IPR001789">
    <property type="entry name" value="Sig_transdc_resp-reg_receiver"/>
</dbReference>
<dbReference type="Proteomes" id="UP000463470">
    <property type="component" value="Unassembled WGS sequence"/>
</dbReference>
<dbReference type="SUPFAM" id="SSF52172">
    <property type="entry name" value="CheY-like"/>
    <property type="match status" value="1"/>
</dbReference>
<evidence type="ECO:0000313" key="6">
    <source>
        <dbReference type="EMBL" id="MZP30362.1"/>
    </source>
</evidence>
<dbReference type="PANTHER" id="PTHR45138">
    <property type="entry name" value="REGULATORY COMPONENTS OF SENSORY TRANSDUCTION SYSTEM"/>
    <property type="match status" value="1"/>
</dbReference>
<feature type="modified residue" description="4-aspartylphosphate" evidence="3">
    <location>
        <position position="52"/>
    </location>
</feature>
<dbReference type="CDD" id="cd01949">
    <property type="entry name" value="GGDEF"/>
    <property type="match status" value="1"/>
</dbReference>
<dbReference type="PROSITE" id="PS50110">
    <property type="entry name" value="RESPONSE_REGULATORY"/>
    <property type="match status" value="1"/>
</dbReference>
<evidence type="ECO:0000256" key="1">
    <source>
        <dbReference type="ARBA" id="ARBA00018672"/>
    </source>
</evidence>
<dbReference type="SMART" id="SM00267">
    <property type="entry name" value="GGDEF"/>
    <property type="match status" value="1"/>
</dbReference>
<dbReference type="GO" id="GO:0000160">
    <property type="term" value="P:phosphorelay signal transduction system"/>
    <property type="evidence" value="ECO:0007669"/>
    <property type="project" value="InterPro"/>
</dbReference>
<dbReference type="InterPro" id="IPR000160">
    <property type="entry name" value="GGDEF_dom"/>
</dbReference>
<gene>
    <name evidence="6" type="ORF">GTO91_11630</name>
</gene>
<dbReference type="PROSITE" id="PS50887">
    <property type="entry name" value="GGDEF"/>
    <property type="match status" value="1"/>
</dbReference>
<organism evidence="6 7">
    <name type="scientific">Heliomicrobium undosum</name>
    <dbReference type="NCBI Taxonomy" id="121734"/>
    <lineage>
        <taxon>Bacteria</taxon>
        <taxon>Bacillati</taxon>
        <taxon>Bacillota</taxon>
        <taxon>Clostridia</taxon>
        <taxon>Eubacteriales</taxon>
        <taxon>Heliobacteriaceae</taxon>
        <taxon>Heliomicrobium</taxon>
    </lineage>
</organism>
<dbReference type="Pfam" id="PF00072">
    <property type="entry name" value="Response_reg"/>
    <property type="match status" value="1"/>
</dbReference>
<evidence type="ECO:0000259" key="5">
    <source>
        <dbReference type="PROSITE" id="PS50887"/>
    </source>
</evidence>
<keyword evidence="7" id="KW-1185">Reference proteome</keyword>
<keyword evidence="3" id="KW-0597">Phosphoprotein</keyword>
<dbReference type="GO" id="GO:0052621">
    <property type="term" value="F:diguanylate cyclase activity"/>
    <property type="evidence" value="ECO:0007669"/>
    <property type="project" value="TreeGrafter"/>
</dbReference>